<dbReference type="RefSeq" id="WP_146316341.1">
    <property type="nucleotide sequence ID" value="NZ_VCQV01000009.1"/>
</dbReference>
<dbReference type="Gene3D" id="3.30.70.1880">
    <property type="entry name" value="Protein of unknown function DUF881"/>
    <property type="match status" value="1"/>
</dbReference>
<keyword evidence="2" id="KW-0175">Coiled coil</keyword>
<evidence type="ECO:0000256" key="3">
    <source>
        <dbReference type="SAM" id="MobiDB-lite"/>
    </source>
</evidence>
<evidence type="ECO:0000313" key="6">
    <source>
        <dbReference type="Proteomes" id="UP000320244"/>
    </source>
</evidence>
<organism evidence="5 6">
    <name type="scientific">Leekyejoonella antrihumi</name>
    <dbReference type="NCBI Taxonomy" id="1660198"/>
    <lineage>
        <taxon>Bacteria</taxon>
        <taxon>Bacillati</taxon>
        <taxon>Actinomycetota</taxon>
        <taxon>Actinomycetes</taxon>
        <taxon>Micrococcales</taxon>
        <taxon>Dermacoccaceae</taxon>
        <taxon>Leekyejoonella</taxon>
    </lineage>
</organism>
<proteinExistence type="inferred from homology"/>
<dbReference type="InterPro" id="IPR010273">
    <property type="entry name" value="DUF881"/>
</dbReference>
<accession>A0A563E2N1</accession>
<name>A0A563E2N1_9MICO</name>
<reference evidence="5 6" key="2">
    <citation type="submission" date="2019-08" db="EMBL/GenBank/DDBJ databases">
        <title>Jejuicoccus antrihumi gen. nov., sp. nov., a new member of the family Dermacoccaceae isolated from a cave.</title>
        <authorList>
            <person name="Schumann P."/>
            <person name="Kim I.S."/>
        </authorList>
    </citation>
    <scope>NUCLEOTIDE SEQUENCE [LARGE SCALE GENOMIC DNA]</scope>
    <source>
        <strain evidence="5 6">C5-26</strain>
    </source>
</reference>
<reference evidence="5 6" key="1">
    <citation type="submission" date="2019-05" db="EMBL/GenBank/DDBJ databases">
        <authorList>
            <person name="Lee S.D."/>
        </authorList>
    </citation>
    <scope>NUCLEOTIDE SEQUENCE [LARGE SCALE GENOMIC DNA]</scope>
    <source>
        <strain evidence="5 6">C5-26</strain>
    </source>
</reference>
<keyword evidence="4" id="KW-0472">Membrane</keyword>
<feature type="region of interest" description="Disordered" evidence="3">
    <location>
        <begin position="152"/>
        <end position="175"/>
    </location>
</feature>
<evidence type="ECO:0000313" key="5">
    <source>
        <dbReference type="EMBL" id="TWP36800.1"/>
    </source>
</evidence>
<comment type="similarity">
    <text evidence="1">Belongs to the UPF0749 family.</text>
</comment>
<evidence type="ECO:0000256" key="2">
    <source>
        <dbReference type="SAM" id="Coils"/>
    </source>
</evidence>
<evidence type="ECO:0000256" key="4">
    <source>
        <dbReference type="SAM" id="Phobius"/>
    </source>
</evidence>
<keyword evidence="6" id="KW-1185">Reference proteome</keyword>
<evidence type="ECO:0000256" key="1">
    <source>
        <dbReference type="ARBA" id="ARBA00009108"/>
    </source>
</evidence>
<dbReference type="PANTHER" id="PTHR37313">
    <property type="entry name" value="UPF0749 PROTEIN RV1825"/>
    <property type="match status" value="1"/>
</dbReference>
<dbReference type="Proteomes" id="UP000320244">
    <property type="component" value="Unassembled WGS sequence"/>
</dbReference>
<feature type="transmembrane region" description="Helical" evidence="4">
    <location>
        <begin position="51"/>
        <end position="70"/>
    </location>
</feature>
<keyword evidence="4" id="KW-0812">Transmembrane</keyword>
<protein>
    <submittedName>
        <fullName evidence="5">DUF881 domain-containing protein</fullName>
    </submittedName>
</protein>
<sequence>MSAPSTARDPAASMSLITELMTHPLDPAYEAAAARREREDRPRSTGLRSPMLLIVCLLVGVGLATSALTLRLPLGLAKKQHDQLVSSVQARQDTIDSDTSAINELQRQITAYQNQALKHVHRSDQSTQLSRLAVLTGAVAVKGPGLNLSIDDAKGADTDAQGNPRTDSSSDGRVTSSDMQIIVNGLWQSGAEAMAINGQRLTAETAIRFAGEAILVNFRPLSPPYTITAVGAGNEMERKFKAGTGGVYLGGLVGSYGIRSTMSTSKSVNVPAGPAPLLAYAKVSKEKK</sequence>
<dbReference type="GO" id="GO:0005886">
    <property type="term" value="C:plasma membrane"/>
    <property type="evidence" value="ECO:0007669"/>
    <property type="project" value="TreeGrafter"/>
</dbReference>
<comment type="caution">
    <text evidence="5">The sequence shown here is derived from an EMBL/GenBank/DDBJ whole genome shotgun (WGS) entry which is preliminary data.</text>
</comment>
<dbReference type="Pfam" id="PF05949">
    <property type="entry name" value="DUF881"/>
    <property type="match status" value="1"/>
</dbReference>
<dbReference type="AlphaFoldDB" id="A0A563E2N1"/>
<dbReference type="PANTHER" id="PTHR37313:SF1">
    <property type="entry name" value="UPF0749 PROTEIN RV1823"/>
    <property type="match status" value="1"/>
</dbReference>
<dbReference type="OrthoDB" id="3218134at2"/>
<feature type="compositionally biased region" description="Polar residues" evidence="3">
    <location>
        <begin position="160"/>
        <end position="175"/>
    </location>
</feature>
<dbReference type="EMBL" id="VCQV01000009">
    <property type="protein sequence ID" value="TWP36800.1"/>
    <property type="molecule type" value="Genomic_DNA"/>
</dbReference>
<feature type="coiled-coil region" evidence="2">
    <location>
        <begin position="95"/>
        <end position="122"/>
    </location>
</feature>
<keyword evidence="4" id="KW-1133">Transmembrane helix</keyword>
<gene>
    <name evidence="5" type="ORF">FGL98_08560</name>
</gene>